<organism evidence="2 3">
    <name type="scientific">Durusdinium trenchii</name>
    <dbReference type="NCBI Taxonomy" id="1381693"/>
    <lineage>
        <taxon>Eukaryota</taxon>
        <taxon>Sar</taxon>
        <taxon>Alveolata</taxon>
        <taxon>Dinophyceae</taxon>
        <taxon>Suessiales</taxon>
        <taxon>Symbiodiniaceae</taxon>
        <taxon>Durusdinium</taxon>
    </lineage>
</organism>
<gene>
    <name evidence="2" type="ORF">CCMP2556_LOCUS18775</name>
</gene>
<dbReference type="EMBL" id="CAXAMN010010779">
    <property type="protein sequence ID" value="CAK9032710.1"/>
    <property type="molecule type" value="Genomic_DNA"/>
</dbReference>
<reference evidence="2 3" key="1">
    <citation type="submission" date="2024-02" db="EMBL/GenBank/DDBJ databases">
        <authorList>
            <person name="Chen Y."/>
            <person name="Shah S."/>
            <person name="Dougan E. K."/>
            <person name="Thang M."/>
            <person name="Chan C."/>
        </authorList>
    </citation>
    <scope>NUCLEOTIDE SEQUENCE [LARGE SCALE GENOMIC DNA]</scope>
</reference>
<accession>A0ABP0L0N8</accession>
<feature type="compositionally biased region" description="Low complexity" evidence="1">
    <location>
        <begin position="63"/>
        <end position="80"/>
    </location>
</feature>
<evidence type="ECO:0000313" key="2">
    <source>
        <dbReference type="EMBL" id="CAK9032710.1"/>
    </source>
</evidence>
<proteinExistence type="predicted"/>
<name>A0ABP0L0N8_9DINO</name>
<feature type="compositionally biased region" description="Basic and acidic residues" evidence="1">
    <location>
        <begin position="48"/>
        <end position="57"/>
    </location>
</feature>
<evidence type="ECO:0000256" key="1">
    <source>
        <dbReference type="SAM" id="MobiDB-lite"/>
    </source>
</evidence>
<evidence type="ECO:0000313" key="3">
    <source>
        <dbReference type="Proteomes" id="UP001642484"/>
    </source>
</evidence>
<sequence length="145" mass="15828">MFFQAANMSHHQFCFQQVGGRCKPLGAGEIVPGIAPATPEQIRASQQRRAEQRRALKEQCNYGSGPRSNGGRWSRSNGGHSRSREAKHARNWTGRRSKNFLTCTSSATRMMQLLSKFGATCAPVRWAGSEASLVSGAGALEGTRF</sequence>
<keyword evidence="3" id="KW-1185">Reference proteome</keyword>
<comment type="caution">
    <text evidence="2">The sequence shown here is derived from an EMBL/GenBank/DDBJ whole genome shotgun (WGS) entry which is preliminary data.</text>
</comment>
<protein>
    <submittedName>
        <fullName evidence="2">Uncharacterized protein</fullName>
    </submittedName>
</protein>
<dbReference type="Proteomes" id="UP001642484">
    <property type="component" value="Unassembled WGS sequence"/>
</dbReference>
<feature type="region of interest" description="Disordered" evidence="1">
    <location>
        <begin position="39"/>
        <end position="91"/>
    </location>
</feature>